<keyword evidence="4" id="KW-1185">Reference proteome</keyword>
<sequence length="656" mass="72921">MDGLIDRFTAHGDWRGRCAEAVEQLRAWLAANELDDARTELRLAQMRSRLADERLTVAFVAEFSRGKSELINAIFFSDLGRRVLPSSAGRTTMCPTELCWSEGMAPEIRLLPIDTRLRDEPMAALREQPELWQVEPLDAASAERLAAGLARVGEVLRVSADEARALGFHVDADEDGALAPDAEGMVEISRWRHAVIHFPHPLLAHGLVVLDTPGLNAIGAEPELTLSMLPNAHAVVFVLAADTGVTRSDLAVWREFVSAGRNSGRGRMVVLNKIDGLWDGLREDALVDAEIAQQVASVARTLDVEPAGVFPLSAQKALVGRIQGDAEAVVRSRVERFERALSDEVLPARREIVREASMAEVDEIVANTRALLEARLAGVGEQLREMNALRGKNQSVIEYMMRKIASEKTEFEQGLKKYQAVRSVFTSLTNNLMAHIGLDTLRQETRRTREAMLESTFTAQLREAMEGFFARLRASLAQSDLEVAEITTMLGSMYKRFRVEHGLKLSQPESFSVAPYERELDRLEAVFERHINSPLTLVTTGKQRLTQKFFDTVAVQARRTFEHANRDMDQWLRAVMAPLETQVREHQIQLRRRLESIKRIHQATDTLEDRVEELRQSEQALNAQLGELSALRGRIGAALGAGVGTPAGKAAAERAA</sequence>
<dbReference type="OrthoDB" id="5295100at2"/>
<protein>
    <submittedName>
        <fullName evidence="3">GTPase</fullName>
    </submittedName>
</protein>
<feature type="domain" description="Dynamin N-terminal" evidence="2">
    <location>
        <begin position="57"/>
        <end position="273"/>
    </location>
</feature>
<dbReference type="EMBL" id="CP025682">
    <property type="protein sequence ID" value="AUN94319.1"/>
    <property type="molecule type" value="Genomic_DNA"/>
</dbReference>
<dbReference type="SUPFAM" id="SSF52540">
    <property type="entry name" value="P-loop containing nucleoside triphosphate hydrolases"/>
    <property type="match status" value="1"/>
</dbReference>
<dbReference type="Gene3D" id="3.40.50.300">
    <property type="entry name" value="P-loop containing nucleotide triphosphate hydrolases"/>
    <property type="match status" value="1"/>
</dbReference>
<dbReference type="KEGG" id="atw:C0099_04820"/>
<dbReference type="Pfam" id="PF00350">
    <property type="entry name" value="Dynamin_N"/>
    <property type="match status" value="1"/>
</dbReference>
<evidence type="ECO:0000313" key="3">
    <source>
        <dbReference type="EMBL" id="AUN94319.1"/>
    </source>
</evidence>
<organism evidence="3 4">
    <name type="scientific">Pseudazoarcus pumilus</name>
    <dbReference type="NCBI Taxonomy" id="2067960"/>
    <lineage>
        <taxon>Bacteria</taxon>
        <taxon>Pseudomonadati</taxon>
        <taxon>Pseudomonadota</taxon>
        <taxon>Betaproteobacteria</taxon>
        <taxon>Rhodocyclales</taxon>
        <taxon>Zoogloeaceae</taxon>
        <taxon>Pseudazoarcus</taxon>
    </lineage>
</organism>
<dbReference type="InterPro" id="IPR027417">
    <property type="entry name" value="P-loop_NTPase"/>
</dbReference>
<dbReference type="Proteomes" id="UP000242205">
    <property type="component" value="Chromosome"/>
</dbReference>
<evidence type="ECO:0000256" key="1">
    <source>
        <dbReference type="SAM" id="Coils"/>
    </source>
</evidence>
<dbReference type="AlphaFoldDB" id="A0A2I6S500"/>
<dbReference type="PANTHER" id="PTHR43681:SF1">
    <property type="entry name" value="SARCALUMENIN"/>
    <property type="match status" value="1"/>
</dbReference>
<dbReference type="RefSeq" id="WP_102246389.1">
    <property type="nucleotide sequence ID" value="NZ_CP025682.1"/>
</dbReference>
<dbReference type="InterPro" id="IPR045063">
    <property type="entry name" value="Dynamin_N"/>
</dbReference>
<gene>
    <name evidence="3" type="ORF">C0099_04820</name>
</gene>
<name>A0A2I6S500_9RHOO</name>
<accession>A0A2I6S500</accession>
<evidence type="ECO:0000259" key="2">
    <source>
        <dbReference type="Pfam" id="PF00350"/>
    </source>
</evidence>
<dbReference type="PANTHER" id="PTHR43681">
    <property type="entry name" value="TRANSMEMBRANE GTPASE FZO"/>
    <property type="match status" value="1"/>
</dbReference>
<feature type="coiled-coil region" evidence="1">
    <location>
        <begin position="597"/>
        <end position="631"/>
    </location>
</feature>
<dbReference type="InterPro" id="IPR051943">
    <property type="entry name" value="TRAFAC_Dynamin-like_GTPase"/>
</dbReference>
<keyword evidence="1" id="KW-0175">Coiled coil</keyword>
<proteinExistence type="predicted"/>
<reference evidence="3 4" key="1">
    <citation type="submission" date="2018-01" db="EMBL/GenBank/DDBJ databases">
        <authorList>
            <person name="Fu G.-Y."/>
        </authorList>
    </citation>
    <scope>NUCLEOTIDE SEQUENCE [LARGE SCALE GENOMIC DNA]</scope>
    <source>
        <strain evidence="3 4">SY39</strain>
    </source>
</reference>
<evidence type="ECO:0000313" key="4">
    <source>
        <dbReference type="Proteomes" id="UP000242205"/>
    </source>
</evidence>